<dbReference type="RefSeq" id="WP_138667231.1">
    <property type="nucleotide sequence ID" value="NZ_VCKY01000052.1"/>
</dbReference>
<proteinExistence type="predicted"/>
<protein>
    <submittedName>
        <fullName evidence="2">Uncharacterized protein</fullName>
    </submittedName>
</protein>
<dbReference type="AlphaFoldDB" id="A0A5S4FJ94"/>
<accession>A0A5S4FJ94</accession>
<evidence type="ECO:0000256" key="1">
    <source>
        <dbReference type="SAM" id="MobiDB-lite"/>
    </source>
</evidence>
<sequence length="80" mass="8837">MNAYYRVLPFANGLPSWEPAEAAWHGGPEPWPPQRTPATAEQLAAEQEPEDELQPLRNRLHVERLGMAPSPIDGGAIPLE</sequence>
<reference evidence="2 3" key="1">
    <citation type="submission" date="2019-05" db="EMBL/GenBank/DDBJ databases">
        <title>Draft genome sequence of Nonomuraea turkmeniaca DSM 43926.</title>
        <authorList>
            <person name="Saricaoglu S."/>
            <person name="Isik K."/>
        </authorList>
    </citation>
    <scope>NUCLEOTIDE SEQUENCE [LARGE SCALE GENOMIC DNA]</scope>
    <source>
        <strain evidence="2 3">DSM 43926</strain>
    </source>
</reference>
<evidence type="ECO:0000313" key="3">
    <source>
        <dbReference type="Proteomes" id="UP000309128"/>
    </source>
</evidence>
<dbReference type="OrthoDB" id="8399956at2"/>
<organism evidence="2 3">
    <name type="scientific">Nonomuraea turkmeniaca</name>
    <dbReference type="NCBI Taxonomy" id="103838"/>
    <lineage>
        <taxon>Bacteria</taxon>
        <taxon>Bacillati</taxon>
        <taxon>Actinomycetota</taxon>
        <taxon>Actinomycetes</taxon>
        <taxon>Streptosporangiales</taxon>
        <taxon>Streptosporangiaceae</taxon>
        <taxon>Nonomuraea</taxon>
    </lineage>
</organism>
<gene>
    <name evidence="2" type="ORF">ETD86_17600</name>
</gene>
<evidence type="ECO:0000313" key="2">
    <source>
        <dbReference type="EMBL" id="TMR20808.1"/>
    </source>
</evidence>
<feature type="region of interest" description="Disordered" evidence="1">
    <location>
        <begin position="18"/>
        <end position="51"/>
    </location>
</feature>
<keyword evidence="3" id="KW-1185">Reference proteome</keyword>
<dbReference type="EMBL" id="VCKY01000052">
    <property type="protein sequence ID" value="TMR20808.1"/>
    <property type="molecule type" value="Genomic_DNA"/>
</dbReference>
<dbReference type="Proteomes" id="UP000309128">
    <property type="component" value="Unassembled WGS sequence"/>
</dbReference>
<name>A0A5S4FJ94_9ACTN</name>
<comment type="caution">
    <text evidence="2">The sequence shown here is derived from an EMBL/GenBank/DDBJ whole genome shotgun (WGS) entry which is preliminary data.</text>
</comment>